<keyword evidence="3" id="KW-1185">Reference proteome</keyword>
<evidence type="ECO:0000313" key="3">
    <source>
        <dbReference type="Proteomes" id="UP000001072"/>
    </source>
</evidence>
<sequence>MKDLGRLLGCLYNLEHLEHLVLRRVYICRSCTGYQPVPPRLLQLKIQSNLTHLEVEFADVYSSIEFDQFSLPALTHLTIRFCFDFHSIQCWNGCKDHPDLTLLHLREDSFLFDPNAKLFPKLKVLNLRINFQCNLINISLEPILSSLNIFCESRGIEFRVFHEEEKDDTWHVTTRSSIDDQLENYPYPH</sequence>
<protein>
    <submittedName>
        <fullName evidence="2">Uncharacterized protein</fullName>
    </submittedName>
</protein>
<dbReference type="EMBL" id="GL883124">
    <property type="protein sequence ID" value="EGG03545.1"/>
    <property type="molecule type" value="Genomic_DNA"/>
</dbReference>
<dbReference type="InterPro" id="IPR032675">
    <property type="entry name" value="LRR_dom_sf"/>
</dbReference>
<dbReference type="GeneID" id="18932477"/>
<dbReference type="VEuPathDB" id="FungiDB:MELLADRAFT_73742"/>
<name>F4RVP9_MELLP</name>
<dbReference type="KEGG" id="mlr:MELLADRAFT_73742"/>
<organism evidence="3">
    <name type="scientific">Melampsora larici-populina (strain 98AG31 / pathotype 3-4-7)</name>
    <name type="common">Poplar leaf rust fungus</name>
    <dbReference type="NCBI Taxonomy" id="747676"/>
    <lineage>
        <taxon>Eukaryota</taxon>
        <taxon>Fungi</taxon>
        <taxon>Dikarya</taxon>
        <taxon>Basidiomycota</taxon>
        <taxon>Pucciniomycotina</taxon>
        <taxon>Pucciniomycetes</taxon>
        <taxon>Pucciniales</taxon>
        <taxon>Melampsoraceae</taxon>
        <taxon>Melampsora</taxon>
    </lineage>
</organism>
<evidence type="ECO:0000313" key="1">
    <source>
        <dbReference type="EMBL" id="EGF97242.1"/>
    </source>
</evidence>
<dbReference type="Proteomes" id="UP000001072">
    <property type="component" value="Unassembled WGS sequence"/>
</dbReference>
<dbReference type="HOGENOM" id="CLU_1434728_0_0_1"/>
<proteinExistence type="predicted"/>
<gene>
    <name evidence="2" type="ORF">MELLADRAFT_72547</name>
    <name evidence="1" type="ORF">MELLADRAFT_73742</name>
</gene>
<dbReference type="AlphaFoldDB" id="F4RVP9"/>
<dbReference type="RefSeq" id="XP_007413339.1">
    <property type="nucleotide sequence ID" value="XM_007413277.1"/>
</dbReference>
<dbReference type="VEuPathDB" id="FungiDB:MELLADRAFT_72547"/>
<dbReference type="GeneID" id="18932129"/>
<dbReference type="Gene3D" id="3.80.10.10">
    <property type="entry name" value="Ribonuclease Inhibitor"/>
    <property type="match status" value="1"/>
</dbReference>
<dbReference type="KEGG" id="mlr:MELLADRAFT_72547"/>
<evidence type="ECO:0000313" key="2">
    <source>
        <dbReference type="EMBL" id="EGG03545.1"/>
    </source>
</evidence>
<reference evidence="2" key="2">
    <citation type="submission" date="2011-04" db="EMBL/GenBank/DDBJ databases">
        <title>Obligate Biotrophy Features Unraveled by the Genomic Analysis of the Rust Fungi, Melampsora larici-populina and Puccinia graminis f. sp. tritici.</title>
        <authorList>
            <consortium name="US DOE Joint Genome Institute (JGI-PGF)"/>
            <person name="Duplessis S."/>
            <person name="Cuomo C."/>
            <person name="Lin Y.-C."/>
            <person name="Aerts A."/>
            <person name="Tisserant E."/>
            <person name="Veneault-Fourrey C."/>
            <person name="Joly D."/>
            <person name="Hacquard S."/>
            <person name="Amselem J."/>
            <person name="Cantarel B."/>
            <person name="Readman C."/>
            <person name="Coutinho P."/>
            <person name="Feau N."/>
            <person name="Field M."/>
            <person name="Frey P."/>
            <person name="Gelhaye E."/>
            <person name="Goldberg J."/>
            <person name="Grabherr M."/>
            <person name="Kodira C."/>
            <person name="Kohler A."/>
            <person name="Kues U."/>
            <person name="Lindquist E."/>
            <person name="Lucas S."/>
            <person name="Mago R."/>
            <person name="Mauceli E."/>
            <person name="Morin E."/>
            <person name="Murat C."/>
            <person name="Pangilinan J."/>
            <person name="Park R."/>
            <person name="Pearson M."/>
            <person name="Quesneville H."/>
            <person name="Rouhier N."/>
            <person name="Sakthikumar S."/>
            <person name="Salamov A."/>
            <person name="Schmutz J."/>
            <person name="Selles B."/>
            <person name="Shapiro H."/>
            <person name="Tangay P."/>
            <person name="Tuskan G."/>
            <person name="Henrissat B."/>
            <person name="Van de Peer Y."/>
            <person name="Rouze P."/>
            <person name="Schein J."/>
            <person name="Ellis J."/>
            <person name="Dodds P."/>
            <person name="Zhong S."/>
            <person name="Hamelin R."/>
            <person name="Grigoriev I."/>
            <person name="Szabo L."/>
            <person name="Martin F."/>
        </authorList>
    </citation>
    <scope>NUCLEOTIDE SEQUENCE</scope>
    <source>
        <strain evidence="2">98AG31</strain>
    </source>
</reference>
<dbReference type="RefSeq" id="XP_007419489.1">
    <property type="nucleotide sequence ID" value="XM_007419427.1"/>
</dbReference>
<reference evidence="3" key="1">
    <citation type="journal article" date="2011" name="Proc. Natl. Acad. Sci. U.S.A.">
        <title>Obligate biotrophy features unraveled by the genomic analysis of rust fungi.</title>
        <authorList>
            <person name="Duplessis S."/>
            <person name="Cuomo C.A."/>
            <person name="Lin Y.-C."/>
            <person name="Aerts A."/>
            <person name="Tisserant E."/>
            <person name="Veneault-Fourrey C."/>
            <person name="Joly D.L."/>
            <person name="Hacquard S."/>
            <person name="Amselem J."/>
            <person name="Cantarel B.L."/>
            <person name="Chiu R."/>
            <person name="Coutinho P.M."/>
            <person name="Feau N."/>
            <person name="Field M."/>
            <person name="Frey P."/>
            <person name="Gelhaye E."/>
            <person name="Goldberg J."/>
            <person name="Grabherr M.G."/>
            <person name="Kodira C.D."/>
            <person name="Kohler A."/>
            <person name="Kuees U."/>
            <person name="Lindquist E.A."/>
            <person name="Lucas S.M."/>
            <person name="Mago R."/>
            <person name="Mauceli E."/>
            <person name="Morin E."/>
            <person name="Murat C."/>
            <person name="Pangilinan J.L."/>
            <person name="Park R."/>
            <person name="Pearson M."/>
            <person name="Quesneville H."/>
            <person name="Rouhier N."/>
            <person name="Sakthikumar S."/>
            <person name="Salamov A.A."/>
            <person name="Schmutz J."/>
            <person name="Selles B."/>
            <person name="Shapiro H."/>
            <person name="Tanguay P."/>
            <person name="Tuskan G.A."/>
            <person name="Henrissat B."/>
            <person name="Van de Peer Y."/>
            <person name="Rouze P."/>
            <person name="Ellis J.G."/>
            <person name="Dodds P.N."/>
            <person name="Schein J.E."/>
            <person name="Zhong S."/>
            <person name="Hamelin R.C."/>
            <person name="Grigoriev I.V."/>
            <person name="Szabo L.J."/>
            <person name="Martin F."/>
        </authorList>
    </citation>
    <scope>NUCLEOTIDE SEQUENCE [LARGE SCALE GENOMIC DNA]</scope>
    <source>
        <strain evidence="3">98AG31 / pathotype 3-4-7</strain>
    </source>
</reference>
<dbReference type="SUPFAM" id="SSF52047">
    <property type="entry name" value="RNI-like"/>
    <property type="match status" value="1"/>
</dbReference>
<dbReference type="EMBL" id="GL883274">
    <property type="protein sequence ID" value="EGF97242.1"/>
    <property type="molecule type" value="Genomic_DNA"/>
</dbReference>
<accession>F4RVP9</accession>